<proteinExistence type="predicted"/>
<organism evidence="2 3">
    <name type="scientific">Thalassotalea eurytherma</name>
    <dbReference type="NCBI Taxonomy" id="1144278"/>
    <lineage>
        <taxon>Bacteria</taxon>
        <taxon>Pseudomonadati</taxon>
        <taxon>Pseudomonadota</taxon>
        <taxon>Gammaproteobacteria</taxon>
        <taxon>Alteromonadales</taxon>
        <taxon>Colwelliaceae</taxon>
        <taxon>Thalassotalea</taxon>
    </lineage>
</organism>
<gene>
    <name evidence="2" type="ORF">theurythT_00800</name>
</gene>
<dbReference type="InterPro" id="IPR004119">
    <property type="entry name" value="EcKL"/>
</dbReference>
<dbReference type="Proteomes" id="UP001157133">
    <property type="component" value="Unassembled WGS sequence"/>
</dbReference>
<reference evidence="2 3" key="1">
    <citation type="submission" date="2023-03" db="EMBL/GenBank/DDBJ databases">
        <title>Draft genome sequence of Thalassotalea eurytherma JCM 18482T.</title>
        <authorList>
            <person name="Sawabe T."/>
        </authorList>
    </citation>
    <scope>NUCLEOTIDE SEQUENCE [LARGE SCALE GENOMIC DNA]</scope>
    <source>
        <strain evidence="2 3">JCM 18482</strain>
    </source>
</reference>
<dbReference type="InterPro" id="IPR015897">
    <property type="entry name" value="CHK_kinase-like"/>
</dbReference>
<dbReference type="Pfam" id="PF02958">
    <property type="entry name" value="EcKL"/>
    <property type="match status" value="1"/>
</dbReference>
<accession>A0ABQ6GXH4</accession>
<dbReference type="PANTHER" id="PTHR11012">
    <property type="entry name" value="PROTEIN KINASE-LIKE DOMAIN-CONTAINING"/>
    <property type="match status" value="1"/>
</dbReference>
<dbReference type="EMBL" id="BSSU01000001">
    <property type="protein sequence ID" value="GLX80628.1"/>
    <property type="molecule type" value="Genomic_DNA"/>
</dbReference>
<dbReference type="InterPro" id="IPR011009">
    <property type="entry name" value="Kinase-like_dom_sf"/>
</dbReference>
<dbReference type="SUPFAM" id="SSF56112">
    <property type="entry name" value="Protein kinase-like (PK-like)"/>
    <property type="match status" value="1"/>
</dbReference>
<dbReference type="Gene3D" id="3.90.1200.10">
    <property type="match status" value="1"/>
</dbReference>
<dbReference type="PANTHER" id="PTHR11012:SF30">
    <property type="entry name" value="PROTEIN KINASE-LIKE DOMAIN-CONTAINING"/>
    <property type="match status" value="1"/>
</dbReference>
<evidence type="ECO:0000259" key="1">
    <source>
        <dbReference type="SMART" id="SM00587"/>
    </source>
</evidence>
<dbReference type="SMART" id="SM00587">
    <property type="entry name" value="CHK"/>
    <property type="match status" value="1"/>
</dbReference>
<dbReference type="RefSeq" id="WP_284205943.1">
    <property type="nucleotide sequence ID" value="NZ_BSSU01000001.1"/>
</dbReference>
<sequence length="329" mass="38165">MELTRDCVQALLQSLLKDRTVEITESLQSLWSGYGQIFRCYSNALGASYVVKMVSPPTEINHPRGWNTDISHRRKLISYDVESRFYQNVANTTDSFCKVPKLLASHQTDEYTLLVLEDLDDLGFDVRIDEQRGNALVLALRWLAYFHAKFSQTKVDGLWDTGSYWHLATRQDEWNTMPDGELKQMASAIDKRLNQANFKTLIHGDAKFANFCFHHQGNDIAAVDFQYVGYGSPVKDLAYLVAGCLSEQQLETQESFVLSTYLTYLQQAFEFYDIKTDFNQITDEIRTLYCFGWADFYRFLVGWNPQSHKMSQYMKNQTQRCLSLLREEN</sequence>
<comment type="caution">
    <text evidence="2">The sequence shown here is derived from an EMBL/GenBank/DDBJ whole genome shotgun (WGS) entry which is preliminary data.</text>
</comment>
<feature type="domain" description="CHK kinase-like" evidence="1">
    <location>
        <begin position="114"/>
        <end position="271"/>
    </location>
</feature>
<evidence type="ECO:0000313" key="3">
    <source>
        <dbReference type="Proteomes" id="UP001157133"/>
    </source>
</evidence>
<evidence type="ECO:0000313" key="2">
    <source>
        <dbReference type="EMBL" id="GLX80628.1"/>
    </source>
</evidence>
<name>A0ABQ6GXH4_9GAMM</name>
<keyword evidence="3" id="KW-1185">Reference proteome</keyword>
<protein>
    <submittedName>
        <fullName evidence="2">Phosphotransferase</fullName>
    </submittedName>
</protein>